<dbReference type="Gene3D" id="3.40.50.720">
    <property type="entry name" value="NAD(P)-binding Rossmann-like Domain"/>
    <property type="match status" value="1"/>
</dbReference>
<dbReference type="Proteomes" id="UP000714618">
    <property type="component" value="Unassembled WGS sequence"/>
</dbReference>
<keyword evidence="5" id="KW-1185">Reference proteome</keyword>
<dbReference type="PANTHER" id="PTHR47706">
    <property type="entry name" value="NMRA-LIKE FAMILY PROTEIN"/>
    <property type="match status" value="1"/>
</dbReference>
<comment type="caution">
    <text evidence="4">The sequence shown here is derived from an EMBL/GenBank/DDBJ whole genome shotgun (WGS) entry which is preliminary data.</text>
</comment>
<dbReference type="InterPro" id="IPR051609">
    <property type="entry name" value="NmrA/Isoflavone_reductase-like"/>
</dbReference>
<dbReference type="AlphaFoldDB" id="A0A9N8KBQ7"/>
<keyword evidence="3" id="KW-0560">Oxidoreductase</keyword>
<dbReference type="OrthoDB" id="10000533at2759"/>
<evidence type="ECO:0008006" key="6">
    <source>
        <dbReference type="Google" id="ProtNLM"/>
    </source>
</evidence>
<name>A0A9N8KBQ7_9PEZI</name>
<evidence type="ECO:0000256" key="2">
    <source>
        <dbReference type="ARBA" id="ARBA00022857"/>
    </source>
</evidence>
<accession>A0A9N8KBQ7</accession>
<evidence type="ECO:0000313" key="4">
    <source>
        <dbReference type="EMBL" id="CAD0101319.1"/>
    </source>
</evidence>
<dbReference type="GO" id="GO:0016491">
    <property type="term" value="F:oxidoreductase activity"/>
    <property type="evidence" value="ECO:0007669"/>
    <property type="project" value="UniProtKB-KW"/>
</dbReference>
<evidence type="ECO:0000256" key="1">
    <source>
        <dbReference type="ARBA" id="ARBA00005725"/>
    </source>
</evidence>
<dbReference type="Gene3D" id="3.90.25.10">
    <property type="entry name" value="UDP-galactose 4-epimerase, domain 1"/>
    <property type="match status" value="1"/>
</dbReference>
<gene>
    <name evidence="4" type="ORF">AWRI4233_LOCUS10144</name>
</gene>
<reference evidence="4" key="1">
    <citation type="submission" date="2020-06" db="EMBL/GenBank/DDBJ databases">
        <authorList>
            <person name="Onetto C."/>
        </authorList>
    </citation>
    <scope>NUCLEOTIDE SEQUENCE</scope>
</reference>
<protein>
    <recommendedName>
        <fullName evidence="6">NmrA-like domain-containing protein</fullName>
    </recommendedName>
</protein>
<organism evidence="4 5">
    <name type="scientific">Aureobasidium mustum</name>
    <dbReference type="NCBI Taxonomy" id="2773714"/>
    <lineage>
        <taxon>Eukaryota</taxon>
        <taxon>Fungi</taxon>
        <taxon>Dikarya</taxon>
        <taxon>Ascomycota</taxon>
        <taxon>Pezizomycotina</taxon>
        <taxon>Dothideomycetes</taxon>
        <taxon>Dothideomycetidae</taxon>
        <taxon>Dothideales</taxon>
        <taxon>Saccotheciaceae</taxon>
        <taxon>Aureobasidium</taxon>
    </lineage>
</organism>
<comment type="similarity">
    <text evidence="1">Belongs to the NmrA-type oxidoreductase family. Isoflavone reductase subfamily.</text>
</comment>
<evidence type="ECO:0000256" key="3">
    <source>
        <dbReference type="ARBA" id="ARBA00023002"/>
    </source>
</evidence>
<proteinExistence type="inferred from homology"/>
<sequence length="146" mass="16519">MKAGTAEVPALGDGKIVFTEMNDVARFVIASLELEVWPEVLGMRGDVNTYRGAVAVAEKVQQRKFLVREDSVSTIQKQIEEVPEMKFYNQVRLALTDGWGLVNDELNKAFPTIKPTSLEEFVMKWWEGVELEEASWGSENKTFAFD</sequence>
<dbReference type="PANTHER" id="PTHR47706:SF4">
    <property type="entry name" value="NMRA-LIKE DOMAIN-CONTAINING PROTEIN"/>
    <property type="match status" value="1"/>
</dbReference>
<evidence type="ECO:0000313" key="5">
    <source>
        <dbReference type="Proteomes" id="UP000714618"/>
    </source>
</evidence>
<dbReference type="EMBL" id="CAIJEO010000013">
    <property type="protein sequence ID" value="CAD0101319.1"/>
    <property type="molecule type" value="Genomic_DNA"/>
</dbReference>
<keyword evidence="2" id="KW-0521">NADP</keyword>